<accession>A0AAW1UD95</accession>
<dbReference type="SUPFAM" id="SSF52029">
    <property type="entry name" value="GroEL apical domain-like"/>
    <property type="match status" value="1"/>
</dbReference>
<evidence type="ECO:0000313" key="21">
    <source>
        <dbReference type="Proteomes" id="UP001431783"/>
    </source>
</evidence>
<gene>
    <name evidence="20" type="ORF">WA026_016976</name>
</gene>
<feature type="compositionally biased region" description="Basic and acidic residues" evidence="16">
    <location>
        <begin position="1301"/>
        <end position="1314"/>
    </location>
</feature>
<dbReference type="InterPro" id="IPR044769">
    <property type="entry name" value="PIKfyve_PIPKc"/>
</dbReference>
<dbReference type="SMART" id="SM00330">
    <property type="entry name" value="PIPKc"/>
    <property type="match status" value="1"/>
</dbReference>
<keyword evidence="9 15" id="KW-0418">Kinase</keyword>
<evidence type="ECO:0000256" key="8">
    <source>
        <dbReference type="ARBA" id="ARBA00022771"/>
    </source>
</evidence>
<evidence type="ECO:0000256" key="4">
    <source>
        <dbReference type="ARBA" id="ARBA00022679"/>
    </source>
</evidence>
<evidence type="ECO:0000256" key="6">
    <source>
        <dbReference type="ARBA" id="ARBA00022741"/>
    </source>
</evidence>
<organism evidence="20 21">
    <name type="scientific">Henosepilachna vigintioctopunctata</name>
    <dbReference type="NCBI Taxonomy" id="420089"/>
    <lineage>
        <taxon>Eukaryota</taxon>
        <taxon>Metazoa</taxon>
        <taxon>Ecdysozoa</taxon>
        <taxon>Arthropoda</taxon>
        <taxon>Hexapoda</taxon>
        <taxon>Insecta</taxon>
        <taxon>Pterygota</taxon>
        <taxon>Neoptera</taxon>
        <taxon>Endopterygota</taxon>
        <taxon>Coleoptera</taxon>
        <taxon>Polyphaga</taxon>
        <taxon>Cucujiformia</taxon>
        <taxon>Coccinelloidea</taxon>
        <taxon>Coccinellidae</taxon>
        <taxon>Epilachninae</taxon>
        <taxon>Epilachnini</taxon>
        <taxon>Henosepilachna</taxon>
    </lineage>
</organism>
<keyword evidence="8 14" id="KW-0863">Zinc-finger</keyword>
<dbReference type="InterPro" id="IPR036390">
    <property type="entry name" value="WH_DNA-bd_sf"/>
</dbReference>
<dbReference type="GO" id="GO:0008270">
    <property type="term" value="F:zinc ion binding"/>
    <property type="evidence" value="ECO:0007669"/>
    <property type="project" value="UniProtKB-KW"/>
</dbReference>
<dbReference type="InterPro" id="IPR017455">
    <property type="entry name" value="Znf_FYVE-rel"/>
</dbReference>
<dbReference type="InterPro" id="IPR027484">
    <property type="entry name" value="PInositol-4-P-5-kinase_N"/>
</dbReference>
<comment type="subcellular location">
    <subcellularLocation>
        <location evidence="1">Endosome membrane</location>
    </subcellularLocation>
</comment>
<protein>
    <recommendedName>
        <fullName evidence="2">1-phosphatidylinositol-3-phosphate 5-kinase</fullName>
        <ecNumber evidence="2">2.7.1.150</ecNumber>
    </recommendedName>
</protein>
<evidence type="ECO:0000256" key="9">
    <source>
        <dbReference type="ARBA" id="ARBA00022777"/>
    </source>
</evidence>
<evidence type="ECO:0000256" key="2">
    <source>
        <dbReference type="ARBA" id="ARBA00012009"/>
    </source>
</evidence>
<dbReference type="FunFam" id="3.30.40.10:FF:000057">
    <property type="entry name" value="1-phosphatidylinositol 3-phosphate 5-kinase isoform X1"/>
    <property type="match status" value="1"/>
</dbReference>
<feature type="compositionally biased region" description="Low complexity" evidence="16">
    <location>
        <begin position="1327"/>
        <end position="1341"/>
    </location>
</feature>
<dbReference type="GO" id="GO:0005524">
    <property type="term" value="F:ATP binding"/>
    <property type="evidence" value="ECO:0007669"/>
    <property type="project" value="UniProtKB-UniRule"/>
</dbReference>
<feature type="domain" description="FYVE-type" evidence="17">
    <location>
        <begin position="117"/>
        <end position="172"/>
    </location>
</feature>
<keyword evidence="11 15" id="KW-0067">ATP-binding</keyword>
<dbReference type="SMART" id="SM00064">
    <property type="entry name" value="FYVE"/>
    <property type="match status" value="1"/>
</dbReference>
<reference evidence="20 21" key="1">
    <citation type="submission" date="2023-03" db="EMBL/GenBank/DDBJ databases">
        <title>Genome insight into feeding habits of ladybird beetles.</title>
        <authorList>
            <person name="Li H.-S."/>
            <person name="Huang Y.-H."/>
            <person name="Pang H."/>
        </authorList>
    </citation>
    <scope>NUCLEOTIDE SEQUENCE [LARGE SCALE GENOMIC DNA]</scope>
    <source>
        <strain evidence="20">SYSU_2023b</strain>
        <tissue evidence="20">Whole body</tissue>
    </source>
</reference>
<evidence type="ECO:0000256" key="7">
    <source>
        <dbReference type="ARBA" id="ARBA00022753"/>
    </source>
</evidence>
<dbReference type="InterPro" id="IPR013083">
    <property type="entry name" value="Znf_RING/FYVE/PHD"/>
</dbReference>
<dbReference type="FunFam" id="3.50.7.10:FF:000007">
    <property type="entry name" value="1-phosphatidylinositol 3-phosphate 5-kinase isoform X1"/>
    <property type="match status" value="1"/>
</dbReference>
<feature type="region of interest" description="Disordered" evidence="16">
    <location>
        <begin position="1301"/>
        <end position="1379"/>
    </location>
</feature>
<dbReference type="InterPro" id="IPR027483">
    <property type="entry name" value="PInositol-4-P-4/5-kinase_C_sf"/>
</dbReference>
<sequence>MSKHLKTTTKLTEFAPLQVEEKPQTVGYFISKLFKFGKTLTGEEQQNVTPSEASSQDLSSWEEVSNNSNNEVPYIVDIHEGRSLPNVLKRISNLLALKTNSLQDYGDTELKQYWMPDSVSKECYECSEKFTTFRRRHHCRVCGQIFCSNCCNQQIPGKIFGCTGDLRVCTYCCKVVLSYLSSDTGTDLTADLKLLQESLRIKFATSPLSPSGSLHDNLAQNQKPESFDCRRRSLVGGYQEEMFASDGSTSLTALTNEEKCRAFQNSTSLRNLFDEISKPISGVPLKTHRYRLRAYFDCFLGSDLVDWLIYQQKANNRIQAVAICQALLEGSYIECITEATSFIDGYVLYKFCDITTLKMPTPASIYEIQTQEEPVWVQQMMQESSNTDSDNEQISPLNRSFLKSSSSYMLDLNVGANSVYLSRPTSSSQNIMSMESGEGEHHTFGEKPEIRTSEQREFVPEAGWHNASSLREENGEKAAYKILTEAYEQHEQTLLKQLLAANGLSLTWADIIFPLIHDIIDFIRPDKNHDARNLDIRQYVQLKKLTGSLKTDTRVVRGLVCTKNVAHRGMLTDIENPKVLLLQGAIVYQRTEGRLMSLEPVLMQEHEYLGHVCARIIALQPNIVMVQRNVSMLAQDFLREKGITLVHNVKETVLDRLSTCLQADLVNSLDAHIGRPRLGTCKRFHLKNFNIGKEHFKTLMFFEGLPSAHLGCSVLLRGASKIELTKIKKIMSFILFSSYNWRLEKSFLMDEFAQPPEDKCEFFDESKETSPTMESKTSAEKFHANNLKKYDYTSQDTLKNFFKESIHNHDVDSPLVPTSNEDRNLTVHSVNDFSDPLHSSYQTDESSNVEYQQALSVSELPFSNKFRKALDDTILCISPYIIFPIPYLETDFGKKCLLRKFFPSEIYHSQQFENGIKLKPKEIDMEESNANYIKNIKPPHPFTTAKFTASIDSTEIQNLLSSFRAYGGRIEKRDSILKSNTKTEDPPKYQEEDDKIDVLDPLNHQRLAVLFCSFSNESQNAPAFCMNPGVVYMDFYGRNDIPLGCFLEKYCFRPTYTCPSSTCGTPMVKHVRRFVHNLGCVSIFLNSFDSEFSEENIVMWSWCSKCQSVSPVVPMSIDTWSFSFAKYLELKFHGSKYCRRGITPCEHSLHYDHYQYFGYKNYVASFRYSPIDIWEISLPPTIINIKVNLELQHQNLIDEIKELTQKGHDVFSLVSDKISFIPTVPDGMKDAKEILAKDRATFRQKIEEIQLKLTSPTIEEKHFNAIQVTSAYWSLDDAIVLIKRFLVETVENWNSRLTEVDKKKDSDKKKDKQTLSESEINVVDQIPQNPELEPPEQNCLEDQTITTKRIRSFDQDEGDGTNFAGSKGHQRSQSDVTTNITNEDMYMTDGKRDLEKKSVKTLLSQLLPSSPPSSLISAPFPPQDHYGLPSGVYATLVVSENDLSSLIAYALNSHELKKSMEESKQTPLNTDVTSSPGIKRKSQEKDKNDIGEDKNMGLLGFLRNKDSKTDLLSSPATSIHSESSQCQIGPSNPTDANDDNKKLHIDVVFEDSSCNFLCRIYYAEKFSALRNAVLPEGEEVYIRSLSKSVAWNARGGKSGSSFTKTSDDRFILKETSKNEVHLFLETAANYFAYIQKCYNTDQPSLLGKIVGIYQIIFKNNTNGHQLRKNLLVMENLFYNRTVSQKFDLKGSIRNRLVIPDNQEGEIVLLDENLLKMTCDSPLYILPHSKAVLAAAIENDTEFLSSQSVMDYSLLVGLDSASKELVLGIIDYIRTFTWDKKLETIVKKSGILGGQGKQPTIISPLNIKKDLLKQCINISWKYLIIGRVWEEILNAELQI</sequence>
<dbReference type="Pfam" id="PF01363">
    <property type="entry name" value="FYVE"/>
    <property type="match status" value="1"/>
</dbReference>
<dbReference type="InterPro" id="IPR027409">
    <property type="entry name" value="GroEL-like_apical_dom_sf"/>
</dbReference>
<dbReference type="GO" id="GO:0032438">
    <property type="term" value="P:melanosome organization"/>
    <property type="evidence" value="ECO:0007669"/>
    <property type="project" value="TreeGrafter"/>
</dbReference>
<dbReference type="EMBL" id="JARQZJ010000040">
    <property type="protein sequence ID" value="KAK9877229.1"/>
    <property type="molecule type" value="Genomic_DNA"/>
</dbReference>
<feature type="compositionally biased region" description="Basic and acidic residues" evidence="16">
    <location>
        <begin position="1481"/>
        <end position="1493"/>
    </location>
</feature>
<feature type="domain" description="DEP" evidence="18">
    <location>
        <begin position="279"/>
        <end position="353"/>
    </location>
</feature>
<dbReference type="SUPFAM" id="SSF57903">
    <property type="entry name" value="FYVE/PHD zinc finger"/>
    <property type="match status" value="1"/>
</dbReference>
<evidence type="ECO:0000259" key="19">
    <source>
        <dbReference type="PROSITE" id="PS51455"/>
    </source>
</evidence>
<dbReference type="PANTHER" id="PTHR46715">
    <property type="entry name" value="1-PHOSPHATIDYLINOSITOL 3-PHOSPHATE 5-KINASE"/>
    <property type="match status" value="1"/>
</dbReference>
<dbReference type="CDD" id="cd17300">
    <property type="entry name" value="PIPKc_PIKfyve"/>
    <property type="match status" value="1"/>
</dbReference>
<dbReference type="Pfam" id="PF00610">
    <property type="entry name" value="DEP"/>
    <property type="match status" value="1"/>
</dbReference>
<dbReference type="GO" id="GO:0010008">
    <property type="term" value="C:endosome membrane"/>
    <property type="evidence" value="ECO:0007669"/>
    <property type="project" value="UniProtKB-SubCell"/>
</dbReference>
<evidence type="ECO:0000313" key="20">
    <source>
        <dbReference type="EMBL" id="KAK9877229.1"/>
    </source>
</evidence>
<keyword evidence="7" id="KW-0967">Endosome</keyword>
<keyword evidence="21" id="KW-1185">Reference proteome</keyword>
<feature type="compositionally biased region" description="Polar residues" evidence="16">
    <location>
        <begin position="1465"/>
        <end position="1476"/>
    </location>
</feature>
<dbReference type="PROSITE" id="PS51455">
    <property type="entry name" value="PIPK"/>
    <property type="match status" value="1"/>
</dbReference>
<dbReference type="SMART" id="SM00049">
    <property type="entry name" value="DEP"/>
    <property type="match status" value="1"/>
</dbReference>
<dbReference type="Gene3D" id="3.30.810.10">
    <property type="entry name" value="2-Layer Sandwich"/>
    <property type="match status" value="1"/>
</dbReference>
<feature type="domain" description="PIPK" evidence="19">
    <location>
        <begin position="1491"/>
        <end position="1818"/>
    </location>
</feature>
<evidence type="ECO:0000256" key="13">
    <source>
        <dbReference type="ARBA" id="ARBA00052820"/>
    </source>
</evidence>
<evidence type="ECO:0000256" key="14">
    <source>
        <dbReference type="PROSITE-ProRule" id="PRU00091"/>
    </source>
</evidence>
<dbReference type="InterPro" id="IPR000591">
    <property type="entry name" value="DEP_dom"/>
</dbReference>
<keyword evidence="4 15" id="KW-0808">Transferase</keyword>
<evidence type="ECO:0000256" key="1">
    <source>
        <dbReference type="ARBA" id="ARBA00004608"/>
    </source>
</evidence>
<dbReference type="SUPFAM" id="SSF56104">
    <property type="entry name" value="SAICAR synthase-like"/>
    <property type="match status" value="1"/>
</dbReference>
<dbReference type="GO" id="GO:0000285">
    <property type="term" value="F:1-phosphatidylinositol-3-phosphate 5-kinase activity"/>
    <property type="evidence" value="ECO:0007669"/>
    <property type="project" value="UniProtKB-EC"/>
</dbReference>
<feature type="region of interest" description="Disordered" evidence="16">
    <location>
        <begin position="1460"/>
        <end position="1493"/>
    </location>
</feature>
<dbReference type="PROSITE" id="PS50186">
    <property type="entry name" value="DEP"/>
    <property type="match status" value="1"/>
</dbReference>
<keyword evidence="5" id="KW-0479">Metal-binding</keyword>
<dbReference type="CDD" id="cd03334">
    <property type="entry name" value="Fab1_TCP"/>
    <property type="match status" value="1"/>
</dbReference>
<dbReference type="GO" id="GO:0046488">
    <property type="term" value="P:phosphatidylinositol metabolic process"/>
    <property type="evidence" value="ECO:0007669"/>
    <property type="project" value="UniProtKB-UniRule"/>
</dbReference>
<dbReference type="Gene3D" id="3.30.40.10">
    <property type="entry name" value="Zinc/RING finger domain, C3HC4 (zinc finger)"/>
    <property type="match status" value="1"/>
</dbReference>
<dbReference type="PANTHER" id="PTHR46715:SF1">
    <property type="entry name" value="1-PHOSPHATIDYLINOSITOL 3-PHOSPHATE 5-KINASE"/>
    <property type="match status" value="1"/>
</dbReference>
<evidence type="ECO:0000256" key="3">
    <source>
        <dbReference type="ARBA" id="ARBA00022553"/>
    </source>
</evidence>
<dbReference type="Pfam" id="PF01504">
    <property type="entry name" value="PIP5K"/>
    <property type="match status" value="1"/>
</dbReference>
<dbReference type="GO" id="GO:0052810">
    <property type="term" value="F:1-phosphatidylinositol-5-kinase activity"/>
    <property type="evidence" value="ECO:0007669"/>
    <property type="project" value="UniProtKB-ARBA"/>
</dbReference>
<evidence type="ECO:0000256" key="11">
    <source>
        <dbReference type="ARBA" id="ARBA00022840"/>
    </source>
</evidence>
<dbReference type="CDD" id="cd15725">
    <property type="entry name" value="FYVE_PIKfyve_Fab1"/>
    <property type="match status" value="1"/>
</dbReference>
<dbReference type="InterPro" id="IPR036388">
    <property type="entry name" value="WH-like_DNA-bd_sf"/>
</dbReference>
<dbReference type="Pfam" id="PF00118">
    <property type="entry name" value="Cpn60_TCP1"/>
    <property type="match status" value="1"/>
</dbReference>
<evidence type="ECO:0000256" key="15">
    <source>
        <dbReference type="PROSITE-ProRule" id="PRU00781"/>
    </source>
</evidence>
<comment type="caution">
    <text evidence="20">The sequence shown here is derived from an EMBL/GenBank/DDBJ whole genome shotgun (WGS) entry which is preliminary data.</text>
</comment>
<feature type="compositionally biased region" description="Polar residues" evidence="16">
    <location>
        <begin position="1512"/>
        <end position="1535"/>
    </location>
</feature>
<keyword evidence="10" id="KW-0862">Zinc</keyword>
<proteinExistence type="predicted"/>
<dbReference type="GO" id="GO:1903426">
    <property type="term" value="P:regulation of reactive oxygen species biosynthetic process"/>
    <property type="evidence" value="ECO:0007669"/>
    <property type="project" value="TreeGrafter"/>
</dbReference>
<dbReference type="InterPro" id="IPR000306">
    <property type="entry name" value="Znf_FYVE"/>
</dbReference>
<comment type="catalytic activity">
    <reaction evidence="13">
        <text>a 1,2-diacyl-sn-glycero-3-phospho-(1D-myo-inositol-3-phosphate) + ATP = a 1,2-diacyl-sn-glycero-3-phospho-(1D-myo-inositol-3,5-bisphosphate) + ADP + H(+)</text>
        <dbReference type="Rhea" id="RHEA:13609"/>
        <dbReference type="ChEBI" id="CHEBI:15378"/>
        <dbReference type="ChEBI" id="CHEBI:30616"/>
        <dbReference type="ChEBI" id="CHEBI:57923"/>
        <dbReference type="ChEBI" id="CHEBI:58088"/>
        <dbReference type="ChEBI" id="CHEBI:456216"/>
        <dbReference type="EC" id="2.7.1.150"/>
    </reaction>
    <physiologicalReaction direction="left-to-right" evidence="13">
        <dbReference type="Rhea" id="RHEA:13610"/>
    </physiologicalReaction>
</comment>
<dbReference type="SUPFAM" id="SSF46785">
    <property type="entry name" value="Winged helix' DNA-binding domain"/>
    <property type="match status" value="1"/>
</dbReference>
<dbReference type="InterPro" id="IPR043548">
    <property type="entry name" value="PIKfyve"/>
</dbReference>
<dbReference type="EC" id="2.7.1.150" evidence="2"/>
<name>A0AAW1UD95_9CUCU</name>
<dbReference type="InterPro" id="IPR011011">
    <property type="entry name" value="Znf_FYVE_PHD"/>
</dbReference>
<dbReference type="InterPro" id="IPR002423">
    <property type="entry name" value="Cpn60/GroEL/TCP-1"/>
</dbReference>
<evidence type="ECO:0000259" key="17">
    <source>
        <dbReference type="PROSITE" id="PS50178"/>
    </source>
</evidence>
<dbReference type="GO" id="GO:0090385">
    <property type="term" value="P:phagosome-lysosome fusion"/>
    <property type="evidence" value="ECO:0007669"/>
    <property type="project" value="TreeGrafter"/>
</dbReference>
<dbReference type="FunFam" id="3.30.810.10:FF:000001">
    <property type="entry name" value="1-phosphatidylinositol 3-phosphate 5-kinase FAB1"/>
    <property type="match status" value="1"/>
</dbReference>
<feature type="region of interest" description="Disordered" evidence="16">
    <location>
        <begin position="1512"/>
        <end position="1537"/>
    </location>
</feature>
<keyword evidence="6 15" id="KW-0547">Nucleotide-binding</keyword>
<evidence type="ECO:0000256" key="5">
    <source>
        <dbReference type="ARBA" id="ARBA00022723"/>
    </source>
</evidence>
<dbReference type="Gene3D" id="1.10.10.10">
    <property type="entry name" value="Winged helix-like DNA-binding domain superfamily/Winged helix DNA-binding domain"/>
    <property type="match status" value="1"/>
</dbReference>
<dbReference type="GO" id="GO:0035556">
    <property type="term" value="P:intracellular signal transduction"/>
    <property type="evidence" value="ECO:0007669"/>
    <property type="project" value="InterPro"/>
</dbReference>
<dbReference type="Gene3D" id="3.30.800.10">
    <property type="entry name" value="Phosphatidylinositol Phosphate Kinase II Beta"/>
    <property type="match status" value="1"/>
</dbReference>
<evidence type="ECO:0000256" key="16">
    <source>
        <dbReference type="SAM" id="MobiDB-lite"/>
    </source>
</evidence>
<evidence type="ECO:0000256" key="12">
    <source>
        <dbReference type="ARBA" id="ARBA00023136"/>
    </source>
</evidence>
<keyword evidence="12" id="KW-0472">Membrane</keyword>
<dbReference type="Gene3D" id="3.50.7.10">
    <property type="entry name" value="GroEL"/>
    <property type="match status" value="1"/>
</dbReference>
<dbReference type="PROSITE" id="PS50178">
    <property type="entry name" value="ZF_FYVE"/>
    <property type="match status" value="1"/>
</dbReference>
<dbReference type="InterPro" id="IPR002498">
    <property type="entry name" value="PInositol-4-P-4/5-kinase_core"/>
</dbReference>
<evidence type="ECO:0000256" key="10">
    <source>
        <dbReference type="ARBA" id="ARBA00022833"/>
    </source>
</evidence>
<keyword evidence="3" id="KW-0597">Phosphoprotein</keyword>
<evidence type="ECO:0000259" key="18">
    <source>
        <dbReference type="PROSITE" id="PS50186"/>
    </source>
</evidence>
<dbReference type="Proteomes" id="UP001431783">
    <property type="component" value="Unassembled WGS sequence"/>
</dbReference>